<dbReference type="eggNOG" id="COG0419">
    <property type="taxonomic scope" value="Bacteria"/>
</dbReference>
<evidence type="ECO:0000313" key="5">
    <source>
        <dbReference type="Proteomes" id="UP000006852"/>
    </source>
</evidence>
<feature type="compositionally biased region" description="Polar residues" evidence="2">
    <location>
        <begin position="465"/>
        <end position="476"/>
    </location>
</feature>
<reference evidence="4 5" key="1">
    <citation type="journal article" date="2011" name="Stand. Genomic Sci.">
        <title>Complete genome sequence of Treponema succinifaciens type strain (6091).</title>
        <authorList>
            <person name="Han C."/>
            <person name="Gronow S."/>
            <person name="Teshima H."/>
            <person name="Lapidus A."/>
            <person name="Nolan M."/>
            <person name="Lucas S."/>
            <person name="Hammon N."/>
            <person name="Deshpande S."/>
            <person name="Cheng J.F."/>
            <person name="Zeytun A."/>
            <person name="Tapia R."/>
            <person name="Goodwin L."/>
            <person name="Pitluck S."/>
            <person name="Liolios K."/>
            <person name="Pagani I."/>
            <person name="Ivanova N."/>
            <person name="Mavromatis K."/>
            <person name="Mikhailova N."/>
            <person name="Huntemann M."/>
            <person name="Pati A."/>
            <person name="Chen A."/>
            <person name="Palaniappan K."/>
            <person name="Land M."/>
            <person name="Hauser L."/>
            <person name="Brambilla E.M."/>
            <person name="Rohde M."/>
            <person name="Goker M."/>
            <person name="Woyke T."/>
            <person name="Bristow J."/>
            <person name="Eisen J.A."/>
            <person name="Markowitz V."/>
            <person name="Hugenholtz P."/>
            <person name="Kyrpides N.C."/>
            <person name="Klenk H.P."/>
            <person name="Detter J.C."/>
        </authorList>
    </citation>
    <scope>NUCLEOTIDE SEQUENCE [LARGE SCALE GENOMIC DNA]</scope>
    <source>
        <strain evidence="5">ATCC 33096 / DSM 2489 / 6091</strain>
    </source>
</reference>
<keyword evidence="1" id="KW-0175">Coiled coil</keyword>
<evidence type="ECO:0000256" key="2">
    <source>
        <dbReference type="SAM" id="MobiDB-lite"/>
    </source>
</evidence>
<dbReference type="KEGG" id="tsu:Tresu_1638"/>
<feature type="region of interest" description="Disordered" evidence="2">
    <location>
        <begin position="458"/>
        <end position="478"/>
    </location>
</feature>
<accession>F2NVV0</accession>
<sequence>MLIKKITLENFRQFKGLQSVEFSEDNVKNITIILGENGAGKTTFAQAFRWCLYGKTTFTDSILLNKEISQNLGPNKESFVRVSLQLIHNNTQYEITREQKYTTNATGELNTPNSSELKIKYRNPQGNTKFVEQREVDLRIKEILPSELSNYFFFDGERIQNMSKEINDGKSAEFKDAVERLLGLSAFTITLDHLNGRSSSSVIKSYNRDFDSKANSQIADLQDKIDFLNKELDRIDERSREIDADVSNLEKQQEELSKEMEANKDSENLIKEKNCYEVSIEKLKKEKSDTISSFVDIFNSKGLSWFSRKIIRDVLTELAETDSLDKGIPDITAKTIDYLKQRGFCICGTCLKENSKELEAFDELLKFIPPKSLGNFISDFSGSAKQRLADSENFYEDSIVKKYREIREKDSGLEELNSEISEIEKRLKNIKSSADLQLKFEENKRKIVELNGEKSSLLEEKGAKTEQQSRAQSSLDEQALKSDSNKKIAVYKAYAIYMYQLLKDDYSKREKEVRERLQENINEIFKNIYNGKLSLQVDEKYNIKVGLDEFASYNGMIETSTAQSMSVIFAFIAGVIKMARENAKNRNSDMSLQSEPYPLVMDAPLSNFDKKRVKNVCETLPKIAEQVIFFSYDKDAEVAEENMSAKIGKRYEFIKINELETRIEAR</sequence>
<dbReference type="InterPro" id="IPR038729">
    <property type="entry name" value="Rad50/SbcC_AAA"/>
</dbReference>
<evidence type="ECO:0000313" key="4">
    <source>
        <dbReference type="EMBL" id="AEB14537.1"/>
    </source>
</evidence>
<dbReference type="PANTHER" id="PTHR32114:SF2">
    <property type="entry name" value="ABC TRANSPORTER ABCH.3"/>
    <property type="match status" value="1"/>
</dbReference>
<dbReference type="AlphaFoldDB" id="F2NVV0"/>
<dbReference type="SUPFAM" id="SSF52540">
    <property type="entry name" value="P-loop containing nucleoside triphosphate hydrolases"/>
    <property type="match status" value="1"/>
</dbReference>
<dbReference type="Gene3D" id="3.40.50.300">
    <property type="entry name" value="P-loop containing nucleotide triphosphate hydrolases"/>
    <property type="match status" value="2"/>
</dbReference>
<name>F2NVV0_TRES6</name>
<dbReference type="PANTHER" id="PTHR32114">
    <property type="entry name" value="ABC TRANSPORTER ABCH.3"/>
    <property type="match status" value="1"/>
</dbReference>
<dbReference type="Pfam" id="PF13476">
    <property type="entry name" value="AAA_23"/>
    <property type="match status" value="1"/>
</dbReference>
<dbReference type="GeneID" id="302998796"/>
<dbReference type="OrthoDB" id="9801813at2"/>
<dbReference type="EMBL" id="CP002631">
    <property type="protein sequence ID" value="AEB14537.1"/>
    <property type="molecule type" value="Genomic_DNA"/>
</dbReference>
<dbReference type="STRING" id="869209.Tresu_1638"/>
<evidence type="ECO:0000259" key="3">
    <source>
        <dbReference type="Pfam" id="PF13476"/>
    </source>
</evidence>
<reference evidence="5" key="2">
    <citation type="submission" date="2011-04" db="EMBL/GenBank/DDBJ databases">
        <title>The complete genome of chromosome of Treponema succinifaciens DSM 2489.</title>
        <authorList>
            <person name="Lucas S."/>
            <person name="Copeland A."/>
            <person name="Lapidus A."/>
            <person name="Bruce D."/>
            <person name="Goodwin L."/>
            <person name="Pitluck S."/>
            <person name="Peters L."/>
            <person name="Kyrpides N."/>
            <person name="Mavromatis K."/>
            <person name="Ivanova N."/>
            <person name="Ovchinnikova G."/>
            <person name="Teshima H."/>
            <person name="Detter J.C."/>
            <person name="Tapia R."/>
            <person name="Han C."/>
            <person name="Land M."/>
            <person name="Hauser L."/>
            <person name="Markowitz V."/>
            <person name="Cheng J.-F."/>
            <person name="Hugenholtz P."/>
            <person name="Woyke T."/>
            <person name="Wu D."/>
            <person name="Gronow S."/>
            <person name="Wellnitz S."/>
            <person name="Brambilla E."/>
            <person name="Klenk H.-P."/>
            <person name="Eisen J.A."/>
        </authorList>
    </citation>
    <scope>NUCLEOTIDE SEQUENCE [LARGE SCALE GENOMIC DNA]</scope>
    <source>
        <strain evidence="5">ATCC 33096 / DSM 2489 / 6091</strain>
    </source>
</reference>
<organism evidence="4 5">
    <name type="scientific">Treponema succinifaciens (strain ATCC 33096 / DSM 2489 / 6091)</name>
    <dbReference type="NCBI Taxonomy" id="869209"/>
    <lineage>
        <taxon>Bacteria</taxon>
        <taxon>Pseudomonadati</taxon>
        <taxon>Spirochaetota</taxon>
        <taxon>Spirochaetia</taxon>
        <taxon>Spirochaetales</taxon>
        <taxon>Treponemataceae</taxon>
        <taxon>Treponema</taxon>
    </lineage>
</organism>
<proteinExistence type="predicted"/>
<feature type="coiled-coil region" evidence="1">
    <location>
        <begin position="211"/>
        <end position="286"/>
    </location>
</feature>
<dbReference type="GO" id="GO:0006302">
    <property type="term" value="P:double-strand break repair"/>
    <property type="evidence" value="ECO:0007669"/>
    <property type="project" value="InterPro"/>
</dbReference>
<dbReference type="InterPro" id="IPR027417">
    <property type="entry name" value="P-loop_NTPase"/>
</dbReference>
<dbReference type="HOGENOM" id="CLU_024631_1_0_12"/>
<dbReference type="GO" id="GO:0016887">
    <property type="term" value="F:ATP hydrolysis activity"/>
    <property type="evidence" value="ECO:0007669"/>
    <property type="project" value="InterPro"/>
</dbReference>
<feature type="domain" description="Rad50/SbcC-type AAA" evidence="3">
    <location>
        <begin position="5"/>
        <end position="260"/>
    </location>
</feature>
<evidence type="ECO:0000256" key="1">
    <source>
        <dbReference type="SAM" id="Coils"/>
    </source>
</evidence>
<keyword evidence="5" id="KW-1185">Reference proteome</keyword>
<protein>
    <recommendedName>
        <fullName evidence="3">Rad50/SbcC-type AAA domain-containing protein</fullName>
    </recommendedName>
</protein>
<dbReference type="RefSeq" id="WP_013701818.1">
    <property type="nucleotide sequence ID" value="NC_015385.1"/>
</dbReference>
<dbReference type="Proteomes" id="UP000006852">
    <property type="component" value="Chromosome"/>
</dbReference>
<gene>
    <name evidence="4" type="ordered locus">Tresu_1638</name>
</gene>